<name>A0A2P6U0Q5_CHLSO</name>
<keyword evidence="3" id="KW-1185">Reference proteome</keyword>
<feature type="region of interest" description="Disordered" evidence="1">
    <location>
        <begin position="183"/>
        <end position="204"/>
    </location>
</feature>
<dbReference type="EMBL" id="LHPG02000003">
    <property type="protein sequence ID" value="PRW59878.1"/>
    <property type="molecule type" value="Genomic_DNA"/>
</dbReference>
<reference evidence="2 3" key="1">
    <citation type="journal article" date="2018" name="Plant J.">
        <title>Genome sequences of Chlorella sorokiniana UTEX 1602 and Micractinium conductrix SAG 241.80: implications to maltose excretion by a green alga.</title>
        <authorList>
            <person name="Arriola M.B."/>
            <person name="Velmurugan N."/>
            <person name="Zhang Y."/>
            <person name="Plunkett M.H."/>
            <person name="Hondzo H."/>
            <person name="Barney B.M."/>
        </authorList>
    </citation>
    <scope>NUCLEOTIDE SEQUENCE [LARGE SCALE GENOMIC DNA]</scope>
    <source>
        <strain evidence="3">UTEX 1602</strain>
    </source>
</reference>
<feature type="compositionally biased region" description="Low complexity" evidence="1">
    <location>
        <begin position="24"/>
        <end position="37"/>
    </location>
</feature>
<dbReference type="Proteomes" id="UP000239899">
    <property type="component" value="Unassembled WGS sequence"/>
</dbReference>
<feature type="compositionally biased region" description="Low complexity" evidence="1">
    <location>
        <begin position="97"/>
        <end position="128"/>
    </location>
</feature>
<comment type="caution">
    <text evidence="2">The sequence shown here is derived from an EMBL/GenBank/DDBJ whole genome shotgun (WGS) entry which is preliminary data.</text>
</comment>
<feature type="compositionally biased region" description="Polar residues" evidence="1">
    <location>
        <begin position="63"/>
        <end position="72"/>
    </location>
</feature>
<proteinExistence type="predicted"/>
<accession>A0A2P6U0Q5</accession>
<feature type="compositionally biased region" description="Low complexity" evidence="1">
    <location>
        <begin position="183"/>
        <end position="197"/>
    </location>
</feature>
<sequence>MVAPPPAGGPKPTNKRPNEDFEPEAAAADQGAEANLAVEAVASPNKTAKQPALPQPAAAAQPSGFSHVSQPSMPSPASRYGYLLPEALQRRLQELRATQSGAQQPASAAAVPAQAPPSTGGVQQQQQPPYAPQHFAPGRIAADPFGQPATWAAVPASAPSASAAAPARVPAAQPAAVFAAPVSQPSARPAQPPAARSLNLGGASTSQWSAGQAALPIQHAAPAVVSRPAAVQGPHVAPGLHPFLAGGSSSNGSGSVPACAAPRAASRALAAAAAVSPFKKGQWSKHTKAVAAPLSSLDDLGPDGGSVQLIGRSQKGLRACMRILQRWRVGVVVEVIEEEGLLAFLLYIPAAAAHLALQLKDDAGAAVLKQTDVFAAVGKLQTALQDYRPAADLCRGLVDNDASKYLAARPDAIDKPLSVLASATAEELAWLGTPPTVKWQAYVPASRE</sequence>
<dbReference type="AlphaFoldDB" id="A0A2P6U0Q5"/>
<evidence type="ECO:0000313" key="2">
    <source>
        <dbReference type="EMBL" id="PRW59878.1"/>
    </source>
</evidence>
<evidence type="ECO:0000313" key="3">
    <source>
        <dbReference type="Proteomes" id="UP000239899"/>
    </source>
</evidence>
<organism evidence="2 3">
    <name type="scientific">Chlorella sorokiniana</name>
    <name type="common">Freshwater green alga</name>
    <dbReference type="NCBI Taxonomy" id="3076"/>
    <lineage>
        <taxon>Eukaryota</taxon>
        <taxon>Viridiplantae</taxon>
        <taxon>Chlorophyta</taxon>
        <taxon>core chlorophytes</taxon>
        <taxon>Trebouxiophyceae</taxon>
        <taxon>Chlorellales</taxon>
        <taxon>Chlorellaceae</taxon>
        <taxon>Chlorella clade</taxon>
        <taxon>Chlorella</taxon>
    </lineage>
</organism>
<evidence type="ECO:0000256" key="1">
    <source>
        <dbReference type="SAM" id="MobiDB-lite"/>
    </source>
</evidence>
<gene>
    <name evidence="2" type="ORF">C2E21_1938</name>
</gene>
<feature type="compositionally biased region" description="Low complexity" evidence="1">
    <location>
        <begin position="48"/>
        <end position="62"/>
    </location>
</feature>
<feature type="region of interest" description="Disordered" evidence="1">
    <location>
        <begin position="1"/>
        <end position="144"/>
    </location>
</feature>
<protein>
    <submittedName>
        <fullName evidence="2">Uncharacterized protein</fullName>
    </submittedName>
</protein>